<dbReference type="SUPFAM" id="SSF50800">
    <property type="entry name" value="PK beta-barrel domain-like"/>
    <property type="match status" value="1"/>
</dbReference>
<dbReference type="PANTHER" id="PTHR14237:SF19">
    <property type="entry name" value="MITOCHONDRIAL AMIDOXIME REDUCING COMPONENT 1"/>
    <property type="match status" value="1"/>
</dbReference>
<dbReference type="Proteomes" id="UP001149813">
    <property type="component" value="Unassembled WGS sequence"/>
</dbReference>
<dbReference type="InterPro" id="IPR005303">
    <property type="entry name" value="MOCOS_middle"/>
</dbReference>
<evidence type="ECO:0000313" key="2">
    <source>
        <dbReference type="EMBL" id="KAJ1724853.1"/>
    </source>
</evidence>
<dbReference type="InterPro" id="IPR005302">
    <property type="entry name" value="MoCF_Sase_C"/>
</dbReference>
<dbReference type="Pfam" id="PF03476">
    <property type="entry name" value="MOSC_N"/>
    <property type="match status" value="1"/>
</dbReference>
<protein>
    <recommendedName>
        <fullName evidence="1">MOSC domain-containing protein</fullName>
    </recommendedName>
</protein>
<accession>A0A9W7Y6H6</accession>
<dbReference type="PANTHER" id="PTHR14237">
    <property type="entry name" value="MOLYBDOPTERIN COFACTOR SULFURASE MOSC"/>
    <property type="match status" value="1"/>
</dbReference>
<dbReference type="Pfam" id="PF03473">
    <property type="entry name" value="MOSC"/>
    <property type="match status" value="1"/>
</dbReference>
<dbReference type="AlphaFoldDB" id="A0A9W7Y6H6"/>
<dbReference type="EMBL" id="JANBOJ010000019">
    <property type="protein sequence ID" value="KAJ1724853.1"/>
    <property type="molecule type" value="Genomic_DNA"/>
</dbReference>
<feature type="domain" description="MOSC" evidence="1">
    <location>
        <begin position="138"/>
        <end position="309"/>
    </location>
</feature>
<organism evidence="2 3">
    <name type="scientific">Coemansia erecta</name>
    <dbReference type="NCBI Taxonomy" id="147472"/>
    <lineage>
        <taxon>Eukaryota</taxon>
        <taxon>Fungi</taxon>
        <taxon>Fungi incertae sedis</taxon>
        <taxon>Zoopagomycota</taxon>
        <taxon>Kickxellomycotina</taxon>
        <taxon>Kickxellomycetes</taxon>
        <taxon>Kickxellales</taxon>
        <taxon>Kickxellaceae</taxon>
        <taxon>Coemansia</taxon>
    </lineage>
</organism>
<evidence type="ECO:0000313" key="3">
    <source>
        <dbReference type="Proteomes" id="UP001149813"/>
    </source>
</evidence>
<proteinExistence type="predicted"/>
<comment type="caution">
    <text evidence="2">The sequence shown here is derived from an EMBL/GenBank/DDBJ whole genome shotgun (WGS) entry which is preliminary data.</text>
</comment>
<reference evidence="2" key="1">
    <citation type="submission" date="2022-07" db="EMBL/GenBank/DDBJ databases">
        <title>Phylogenomic reconstructions and comparative analyses of Kickxellomycotina fungi.</title>
        <authorList>
            <person name="Reynolds N.K."/>
            <person name="Stajich J.E."/>
            <person name="Barry K."/>
            <person name="Grigoriev I.V."/>
            <person name="Crous P."/>
            <person name="Smith M.E."/>
        </authorList>
    </citation>
    <scope>NUCLEOTIDE SEQUENCE</scope>
    <source>
        <strain evidence="2">NBRC 32514</strain>
    </source>
</reference>
<dbReference type="GO" id="GO:0003824">
    <property type="term" value="F:catalytic activity"/>
    <property type="evidence" value="ECO:0007669"/>
    <property type="project" value="InterPro"/>
</dbReference>
<dbReference type="SUPFAM" id="SSF141673">
    <property type="entry name" value="MOSC N-terminal domain-like"/>
    <property type="match status" value="1"/>
</dbReference>
<evidence type="ECO:0000259" key="1">
    <source>
        <dbReference type="PROSITE" id="PS51340"/>
    </source>
</evidence>
<dbReference type="OrthoDB" id="17255at2759"/>
<dbReference type="GO" id="GO:0030170">
    <property type="term" value="F:pyridoxal phosphate binding"/>
    <property type="evidence" value="ECO:0007669"/>
    <property type="project" value="InterPro"/>
</dbReference>
<dbReference type="PROSITE" id="PS51340">
    <property type="entry name" value="MOSC"/>
    <property type="match status" value="1"/>
</dbReference>
<name>A0A9W7Y6H6_9FUNG</name>
<dbReference type="GO" id="GO:0030151">
    <property type="term" value="F:molybdenum ion binding"/>
    <property type="evidence" value="ECO:0007669"/>
    <property type="project" value="InterPro"/>
</dbReference>
<sequence length="320" mass="35847">MAASASATDVWRVSALYTYPVKSCQGVLLAASEIGRTGLQYDRQWMIVSTTTGRFVTQRQQPRLALIQVQIDQQANRLTLQAPSMPQKLHVPLIAPPTTASTTDQQQHSVRVWYDTVSGICCGASAAQWLTEYIGKPVRLLRKDPETPRHVSRYVPADCTERPQAAFADVFPLHLTTTPSLRHVNARLARPLEHLNFRPNIVLDSETGQAYDEESWKAVEFTGHEHQGQQRQRRQESWRLLVASRTPRCSMPNVDLATGQMHKDGEPMATLRTFRCVDPGKPTFVCFGMQAAPQHSGPTIRIGDLAWVVARGHHELTEPL</sequence>
<keyword evidence="3" id="KW-1185">Reference proteome</keyword>
<gene>
    <name evidence="2" type="ORF">LPJ53_000921</name>
</gene>
<dbReference type="InterPro" id="IPR011037">
    <property type="entry name" value="Pyrv_Knase-like_insert_dom_sf"/>
</dbReference>